<gene>
    <name evidence="1" type="ORF">MLD38_034829</name>
</gene>
<sequence length="742" mass="82730">MSSSSSGGSCARFRLLLILGVLVLGLGAFALGKSLTAHNSASLPPNAPGIVPGHAPGVVPVDAPESAPGADGDGADMPPMPNVNLTIGDRYVTMDNGLVGVTLLNPEGSISGVRYGGVDNLLEVLNEENNRGYYDIVWSETGAKQHGTRGTIDQLEASEFKVIFQSDDLVELSFVKSWNYSLDGKAVPLNVDKRYVLLRGSSGYYTYAIYEHLKEWPPFIIDNTRTATKLRKDMFHYLTVSDTRRRFMPLPDDRLPPRGQKLAYPEAVRLIKPVEPEFTGQVDDKYQYSCQTRDITTHGWISMKPAIGVWQIVPSNEFRGAGPMKQLLTSHVGPTSLNVFTSAHYGGEDLIMKFAANEQWKKVFGPVFVYINSLAGEGDPMSLWEDAKKQVFSLSGCFDGSMWKQTFDAWILQSSIETERWPYSFPNSTDFVQPENRGSVSGRLLVVDKYVNKEPFAVGDSYVGLAKPGDAGSWQRESKGYQFWTTTDKDGYFVIKNVIPGEYNLFAFVPGFMGDYKYTDNIVVSPGSNSTLGELDYEPPRNGPTLWEIGIADRSAAEFYIPDPNPLYVNPLYVNHTDRFRQYGIWERYTELYPNEDLVFTIGQNDYRTDWFFAQVTRKKADNTYGPTTWQVKFTMDTVDRAGTYKLHLALATMHAADLQVRINNPTAAAPLFSTGVLGKDNTVARHGIHGLYRLFSVDIPGTLLAIGENTVFLTMYANRSPFQGVMYDYIRFDASPMSIYP</sequence>
<evidence type="ECO:0000313" key="1">
    <source>
        <dbReference type="EMBL" id="KAI4321450.1"/>
    </source>
</evidence>
<protein>
    <submittedName>
        <fullName evidence="1">Uncharacterized protein</fullName>
    </submittedName>
</protein>
<dbReference type="EMBL" id="CM042889">
    <property type="protein sequence ID" value="KAI4321450.1"/>
    <property type="molecule type" value="Genomic_DNA"/>
</dbReference>
<proteinExistence type="predicted"/>
<name>A0ACB9MCL3_9MYRT</name>
<keyword evidence="2" id="KW-1185">Reference proteome</keyword>
<organism evidence="1 2">
    <name type="scientific">Melastoma candidum</name>
    <dbReference type="NCBI Taxonomy" id="119954"/>
    <lineage>
        <taxon>Eukaryota</taxon>
        <taxon>Viridiplantae</taxon>
        <taxon>Streptophyta</taxon>
        <taxon>Embryophyta</taxon>
        <taxon>Tracheophyta</taxon>
        <taxon>Spermatophyta</taxon>
        <taxon>Magnoliopsida</taxon>
        <taxon>eudicotyledons</taxon>
        <taxon>Gunneridae</taxon>
        <taxon>Pentapetalae</taxon>
        <taxon>rosids</taxon>
        <taxon>malvids</taxon>
        <taxon>Myrtales</taxon>
        <taxon>Melastomataceae</taxon>
        <taxon>Melastomatoideae</taxon>
        <taxon>Melastomateae</taxon>
        <taxon>Melastoma</taxon>
    </lineage>
</organism>
<comment type="caution">
    <text evidence="1">The sequence shown here is derived from an EMBL/GenBank/DDBJ whole genome shotgun (WGS) entry which is preliminary data.</text>
</comment>
<evidence type="ECO:0000313" key="2">
    <source>
        <dbReference type="Proteomes" id="UP001057402"/>
    </source>
</evidence>
<reference evidence="2" key="1">
    <citation type="journal article" date="2023" name="Front. Plant Sci.">
        <title>Chromosomal-level genome assembly of Melastoma candidum provides insights into trichome evolution.</title>
        <authorList>
            <person name="Zhong Y."/>
            <person name="Wu W."/>
            <person name="Sun C."/>
            <person name="Zou P."/>
            <person name="Liu Y."/>
            <person name="Dai S."/>
            <person name="Zhou R."/>
        </authorList>
    </citation>
    <scope>NUCLEOTIDE SEQUENCE [LARGE SCALE GENOMIC DNA]</scope>
</reference>
<accession>A0ACB9MCL3</accession>
<dbReference type="Proteomes" id="UP001057402">
    <property type="component" value="Chromosome 10"/>
</dbReference>